<keyword evidence="4" id="KW-1185">Reference proteome</keyword>
<reference evidence="3 4" key="1">
    <citation type="submission" date="2024-09" db="EMBL/GenBank/DDBJ databases">
        <authorList>
            <person name="Lee S.D."/>
        </authorList>
    </citation>
    <scope>NUCLEOTIDE SEQUENCE [LARGE SCALE GENOMIC DNA]</scope>
    <source>
        <strain evidence="3 4">N1-5</strain>
    </source>
</reference>
<dbReference type="RefSeq" id="WP_232242193.1">
    <property type="nucleotide sequence ID" value="NZ_JBHEZZ010000050.1"/>
</dbReference>
<dbReference type="InterPro" id="IPR049575">
    <property type="entry name" value="RsiG-like"/>
</dbReference>
<feature type="domain" description="RsiG-like" evidence="2">
    <location>
        <begin position="35"/>
        <end position="99"/>
    </location>
</feature>
<feature type="region of interest" description="Disordered" evidence="1">
    <location>
        <begin position="1"/>
        <end position="25"/>
    </location>
</feature>
<evidence type="ECO:0000313" key="4">
    <source>
        <dbReference type="Proteomes" id="UP001592528"/>
    </source>
</evidence>
<dbReference type="CDD" id="cd21107">
    <property type="entry name" value="RsiG"/>
    <property type="match status" value="1"/>
</dbReference>
<feature type="compositionally biased region" description="Basic and acidic residues" evidence="1">
    <location>
        <begin position="7"/>
        <end position="17"/>
    </location>
</feature>
<dbReference type="InterPro" id="IPR055209">
    <property type="entry name" value="RsiG-like_dom"/>
</dbReference>
<comment type="caution">
    <text evidence="3">The sequence shown here is derived from an EMBL/GenBank/DDBJ whole genome shotgun (WGS) entry which is preliminary data.</text>
</comment>
<name>A0ABV6V1F2_9ACTN</name>
<dbReference type="Pfam" id="PF22802">
    <property type="entry name" value="RsiG"/>
    <property type="match status" value="1"/>
</dbReference>
<dbReference type="Proteomes" id="UP001592528">
    <property type="component" value="Unassembled WGS sequence"/>
</dbReference>
<evidence type="ECO:0000259" key="2">
    <source>
        <dbReference type="Pfam" id="PF22802"/>
    </source>
</evidence>
<organism evidence="3 4">
    <name type="scientific">Streptacidiphilus cavernicola</name>
    <dbReference type="NCBI Taxonomy" id="3342716"/>
    <lineage>
        <taxon>Bacteria</taxon>
        <taxon>Bacillati</taxon>
        <taxon>Actinomycetota</taxon>
        <taxon>Actinomycetes</taxon>
        <taxon>Kitasatosporales</taxon>
        <taxon>Streptomycetaceae</taxon>
        <taxon>Streptacidiphilus</taxon>
    </lineage>
</organism>
<protein>
    <recommendedName>
        <fullName evidence="2">RsiG-like domain-containing protein</fullName>
    </recommendedName>
</protein>
<accession>A0ABV6V1F2</accession>
<evidence type="ECO:0000313" key="3">
    <source>
        <dbReference type="EMBL" id="MFC1407566.1"/>
    </source>
</evidence>
<sequence>MASVVGDRYDTGTDRIPARGRGTAVPGAPAVPVGADALGRLGIEELRTLRRQAQEDEADLSYLRRLLHGRVDILRAELTRRSGRTAAANTLLEQLAAILTDVPSQVRNSARHLTLNTPRSEEFQALADELMDDVALADLESQSDVALQAACIRLTAHERMLSGRRQGLQRTVDGCSAEITRRYREGEARVDDLLSGG</sequence>
<dbReference type="EMBL" id="JBHEZZ010000050">
    <property type="protein sequence ID" value="MFC1407566.1"/>
    <property type="molecule type" value="Genomic_DNA"/>
</dbReference>
<gene>
    <name evidence="3" type="ORF">ACEZDJ_40465</name>
</gene>
<proteinExistence type="predicted"/>
<evidence type="ECO:0000256" key="1">
    <source>
        <dbReference type="SAM" id="MobiDB-lite"/>
    </source>
</evidence>